<evidence type="ECO:0000313" key="2">
    <source>
        <dbReference type="Proteomes" id="UP000749040"/>
    </source>
</evidence>
<dbReference type="RefSeq" id="WP_205360439.1">
    <property type="nucleotide sequence ID" value="NZ_JADKYB010000018.1"/>
</dbReference>
<comment type="caution">
    <text evidence="1">The sequence shown here is derived from an EMBL/GenBank/DDBJ whole genome shotgun (WGS) entry which is preliminary data.</text>
</comment>
<dbReference type="EMBL" id="JADKYB010000018">
    <property type="protein sequence ID" value="MBM9508441.1"/>
    <property type="molecule type" value="Genomic_DNA"/>
</dbReference>
<dbReference type="Proteomes" id="UP000749040">
    <property type="component" value="Unassembled WGS sequence"/>
</dbReference>
<evidence type="ECO:0000313" key="1">
    <source>
        <dbReference type="EMBL" id="MBM9508441.1"/>
    </source>
</evidence>
<gene>
    <name evidence="1" type="ORF">ITX44_28580</name>
</gene>
<keyword evidence="2" id="KW-1185">Reference proteome</keyword>
<proteinExistence type="predicted"/>
<name>A0ABS2TZR1_9ACTN</name>
<sequence length="164" mass="17940">MVSLIRDMPPPGGSPQPRQDAMVVIHRVPGDGGEAGWISGDHYCLGYYRKALKEVLCGTYRLSAGSSVHALYPLSTVDNFSPRPRGTKPPFWVAVAVVGHPGPFRLVGDPHHRIDLHQARAALEFDRPVTFLAWSIAADMGREQPLICDAHEIHCLDIDGTLTP</sequence>
<organism evidence="1 2">
    <name type="scientific">Actinacidiphila acididurans</name>
    <dbReference type="NCBI Taxonomy" id="2784346"/>
    <lineage>
        <taxon>Bacteria</taxon>
        <taxon>Bacillati</taxon>
        <taxon>Actinomycetota</taxon>
        <taxon>Actinomycetes</taxon>
        <taxon>Kitasatosporales</taxon>
        <taxon>Streptomycetaceae</taxon>
        <taxon>Actinacidiphila</taxon>
    </lineage>
</organism>
<accession>A0ABS2TZR1</accession>
<protein>
    <submittedName>
        <fullName evidence="1">Uncharacterized protein</fullName>
    </submittedName>
</protein>
<reference evidence="1 2" key="1">
    <citation type="submission" date="2021-01" db="EMBL/GenBank/DDBJ databases">
        <title>Streptomyces acididurans sp. nov., isolated from a peat swamp forest soil.</title>
        <authorList>
            <person name="Chantavorakit T."/>
            <person name="Duangmal K."/>
        </authorList>
    </citation>
    <scope>NUCLEOTIDE SEQUENCE [LARGE SCALE GENOMIC DNA]</scope>
    <source>
        <strain evidence="1 2">KK5PA1</strain>
    </source>
</reference>